<evidence type="ECO:0000313" key="2">
    <source>
        <dbReference type="Proteomes" id="UP000215086"/>
    </source>
</evidence>
<organism evidence="1 2">
    <name type="scientific">Thermogutta terrifontis</name>
    <dbReference type="NCBI Taxonomy" id="1331910"/>
    <lineage>
        <taxon>Bacteria</taxon>
        <taxon>Pseudomonadati</taxon>
        <taxon>Planctomycetota</taxon>
        <taxon>Planctomycetia</taxon>
        <taxon>Pirellulales</taxon>
        <taxon>Thermoguttaceae</taxon>
        <taxon>Thermogutta</taxon>
    </lineage>
</organism>
<proteinExistence type="predicted"/>
<evidence type="ECO:0000313" key="1">
    <source>
        <dbReference type="EMBL" id="ASV74491.1"/>
    </source>
</evidence>
<dbReference type="EMBL" id="CP018477">
    <property type="protein sequence ID" value="ASV74491.1"/>
    <property type="molecule type" value="Genomic_DNA"/>
</dbReference>
<keyword evidence="2" id="KW-1185">Reference proteome</keyword>
<dbReference type="KEGG" id="ttf:THTE_1889"/>
<dbReference type="AlphaFoldDB" id="A0A286REW2"/>
<name>A0A286REW2_9BACT</name>
<sequence length="44" mass="4952">MLLLFVRKNIMLKSEAYGGAKPLPTRSARPVVVTAFAGKRLRFF</sequence>
<protein>
    <submittedName>
        <fullName evidence="1">Uncharacterized protein</fullName>
    </submittedName>
</protein>
<gene>
    <name evidence="1" type="ORF">THTE_1889</name>
</gene>
<reference evidence="1 2" key="1">
    <citation type="journal article" name="Front. Microbiol.">
        <title>Sugar Metabolism of the First Thermophilic Planctomycete Thermogutta terrifontis: Comparative Genomic and Transcriptomic Approaches.</title>
        <authorList>
            <person name="Elcheninov A.G."/>
            <person name="Menzel P."/>
            <person name="Gudbergsdottir S.R."/>
            <person name="Slesarev A.I."/>
            <person name="Kadnikov V.V."/>
            <person name="Krogh A."/>
            <person name="Bonch-Osmolovskaya E.A."/>
            <person name="Peng X."/>
            <person name="Kublanov I.V."/>
        </authorList>
    </citation>
    <scope>NUCLEOTIDE SEQUENCE [LARGE SCALE GENOMIC DNA]</scope>
    <source>
        <strain evidence="1 2">R1</strain>
    </source>
</reference>
<dbReference type="Proteomes" id="UP000215086">
    <property type="component" value="Chromosome"/>
</dbReference>
<accession>A0A286REW2</accession>